<dbReference type="Proteomes" id="UP000218785">
    <property type="component" value="Chromosome"/>
</dbReference>
<name>A0A1Z4MU37_9CYAN</name>
<dbReference type="EMBL" id="AP018248">
    <property type="protein sequence ID" value="BAY96989.1"/>
    <property type="molecule type" value="Genomic_DNA"/>
</dbReference>
<dbReference type="PANTHER" id="PTHR14136:SF17">
    <property type="entry name" value="BTB_POZ DOMAIN-CONTAINING PROTEIN KCTD9"/>
    <property type="match status" value="1"/>
</dbReference>
<sequence length="590" mass="63738">MSYLLQIWKRLSNYARGTKLPEFSQKESLEAEAVSSREKTTPDFEPSWKFAQDTLPDSLLPQQLQKRLEEWSNPSSGLPDFTSEMSSATLRIDVQRFNARYRQLYAQIYDLLGQSALTPDIVEQVMNLLIAGKKFRPVVLCQRLEEFYRRWCHGEFIDAAPNDNLPQKKMLQMLAKNREIGLRQVDIYTGLNVLILLLELHRYAQGRAELQQHIMFYPSSQPDTESFFTSQLLRIINYSDAIEIGNFTSIVGEFLRGGNFRGAYLGNANLAGANFSGANLTGAYLGDANLTGANFSNANLTGANFGDANLSGANLSNANLSRIDLSSANLSGANLNHADLSRANLSHADLSSTNLKNANLTSADLSSTNLKDANLSGGDLSHAILFGANLSEAKLTSINLSHADLCRADLSGADLCRAILNGANLSDTILFSTKLNDAILVAADLSYAKLNGAKLQGAKLNGAMFLGADLSGVDLSDVILNDADLSGVMLNDADLSGADLSDAMLFGTDLSYANLNQANLSGSNLSGALLNGADLSHSNLSYAILSNADVSEANLEEMTWGEKQQWETVRGLETALNVPAGLKQQLGLGG</sequence>
<accession>A0A1Z4MU37</accession>
<dbReference type="SUPFAM" id="SSF141571">
    <property type="entry name" value="Pentapeptide repeat-like"/>
    <property type="match status" value="2"/>
</dbReference>
<dbReference type="Gene3D" id="2.160.20.80">
    <property type="entry name" value="E3 ubiquitin-protein ligase SopA"/>
    <property type="match status" value="3"/>
</dbReference>
<evidence type="ECO:0000313" key="2">
    <source>
        <dbReference type="Proteomes" id="UP000218785"/>
    </source>
</evidence>
<organism evidence="1 2">
    <name type="scientific">Tolypothrix tenuis PCC 7101</name>
    <dbReference type="NCBI Taxonomy" id="231146"/>
    <lineage>
        <taxon>Bacteria</taxon>
        <taxon>Bacillati</taxon>
        <taxon>Cyanobacteriota</taxon>
        <taxon>Cyanophyceae</taxon>
        <taxon>Nostocales</taxon>
        <taxon>Tolypothrichaceae</taxon>
        <taxon>Tolypothrix</taxon>
    </lineage>
</organism>
<dbReference type="InterPro" id="IPR051082">
    <property type="entry name" value="Pentapeptide-BTB/POZ_domain"/>
</dbReference>
<dbReference type="KEGG" id="ttq:NIES37_09260"/>
<gene>
    <name evidence="1" type="ORF">NIES37_09260</name>
</gene>
<dbReference type="PANTHER" id="PTHR14136">
    <property type="entry name" value="BTB_POZ DOMAIN-CONTAINING PROTEIN KCTD9"/>
    <property type="match status" value="1"/>
</dbReference>
<dbReference type="Pfam" id="PF00805">
    <property type="entry name" value="Pentapeptide"/>
    <property type="match status" value="5"/>
</dbReference>
<keyword evidence="2" id="KW-1185">Reference proteome</keyword>
<proteinExistence type="predicted"/>
<evidence type="ECO:0000313" key="1">
    <source>
        <dbReference type="EMBL" id="BAY96989.1"/>
    </source>
</evidence>
<reference evidence="1 2" key="1">
    <citation type="submission" date="2017-06" db="EMBL/GenBank/DDBJ databases">
        <title>Genome sequencing of cyanobaciteial culture collection at National Institute for Environmental Studies (NIES).</title>
        <authorList>
            <person name="Hirose Y."/>
            <person name="Shimura Y."/>
            <person name="Fujisawa T."/>
            <person name="Nakamura Y."/>
            <person name="Kawachi M."/>
        </authorList>
    </citation>
    <scope>NUCLEOTIDE SEQUENCE [LARGE SCALE GENOMIC DNA]</scope>
    <source>
        <strain evidence="1 2">NIES-37</strain>
    </source>
</reference>
<dbReference type="RefSeq" id="WP_096574114.1">
    <property type="nucleotide sequence ID" value="NZ_CAWNJS010000001.1"/>
</dbReference>
<dbReference type="InterPro" id="IPR001646">
    <property type="entry name" value="5peptide_repeat"/>
</dbReference>
<protein>
    <submittedName>
        <fullName evidence="1">Pentapeptide repeat-containing protein</fullName>
    </submittedName>
</protein>
<dbReference type="AlphaFoldDB" id="A0A1Z4MU37"/>